<keyword evidence="2 5" id="KW-0812">Transmembrane</keyword>
<name>A0A4R7I258_9ACTN</name>
<feature type="transmembrane region" description="Helical" evidence="5">
    <location>
        <begin position="110"/>
        <end position="132"/>
    </location>
</feature>
<evidence type="ECO:0000256" key="2">
    <source>
        <dbReference type="ARBA" id="ARBA00022692"/>
    </source>
</evidence>
<evidence type="ECO:0000256" key="3">
    <source>
        <dbReference type="ARBA" id="ARBA00022989"/>
    </source>
</evidence>
<organism evidence="7 8">
    <name type="scientific">Ilumatobacter fluminis</name>
    <dbReference type="NCBI Taxonomy" id="467091"/>
    <lineage>
        <taxon>Bacteria</taxon>
        <taxon>Bacillati</taxon>
        <taxon>Actinomycetota</taxon>
        <taxon>Acidimicrobiia</taxon>
        <taxon>Acidimicrobiales</taxon>
        <taxon>Ilumatobacteraceae</taxon>
        <taxon>Ilumatobacter</taxon>
    </lineage>
</organism>
<proteinExistence type="predicted"/>
<feature type="transmembrane region" description="Helical" evidence="5">
    <location>
        <begin position="42"/>
        <end position="59"/>
    </location>
</feature>
<feature type="transmembrane region" description="Helical" evidence="5">
    <location>
        <begin position="245"/>
        <end position="268"/>
    </location>
</feature>
<evidence type="ECO:0000313" key="7">
    <source>
        <dbReference type="EMBL" id="TDT16706.1"/>
    </source>
</evidence>
<sequence>MFGLLVVAPMIVAIATDRSDVVMPLQFGALAGAVGTLAGRRAAAITIAFGGVAVFAGGLVGTSVPAAVAVFGLLGVGVGWSAIDGLSKTVNVGAIAAGFAVSPTVDVGDAALDAVLLVGGALWAAATLSLLVRRGTIHVHVPAATLSRRSAIAYSVGLGLAAAVVNGLVVGYEVEHGAWANLTLFLVALPSRHDLYRKALERTTGTVVGGAAALLLARALPWPDLWSVLSLLAIVPMLKEMTNRYWVYSAYLTIMVVFSSSDSTASLVEANRDRVVLTAVTAGAVVGVAWIANTVWTRTHPDHEPPALS</sequence>
<feature type="transmembrane region" description="Helical" evidence="5">
    <location>
        <begin position="152"/>
        <end position="172"/>
    </location>
</feature>
<evidence type="ECO:0000256" key="1">
    <source>
        <dbReference type="ARBA" id="ARBA00004141"/>
    </source>
</evidence>
<protein>
    <submittedName>
        <fullName evidence="7">Fusaric acid resistance family protein</fullName>
    </submittedName>
</protein>
<evidence type="ECO:0000259" key="6">
    <source>
        <dbReference type="Pfam" id="PF13515"/>
    </source>
</evidence>
<feature type="domain" description="Integral membrane bound transporter" evidence="6">
    <location>
        <begin position="172"/>
        <end position="289"/>
    </location>
</feature>
<dbReference type="InterPro" id="IPR049453">
    <property type="entry name" value="Memb_transporter_dom"/>
</dbReference>
<feature type="transmembrane region" description="Helical" evidence="5">
    <location>
        <begin position="66"/>
        <end position="83"/>
    </location>
</feature>
<evidence type="ECO:0000256" key="4">
    <source>
        <dbReference type="ARBA" id="ARBA00023136"/>
    </source>
</evidence>
<comment type="subcellular location">
    <subcellularLocation>
        <location evidence="1">Membrane</location>
        <topology evidence="1">Multi-pass membrane protein</topology>
    </subcellularLocation>
</comment>
<accession>A0A4R7I258</accession>
<dbReference type="GO" id="GO:0016020">
    <property type="term" value="C:membrane"/>
    <property type="evidence" value="ECO:0007669"/>
    <property type="project" value="UniProtKB-SubCell"/>
</dbReference>
<keyword evidence="8" id="KW-1185">Reference proteome</keyword>
<gene>
    <name evidence="7" type="ORF">BDK89_2300</name>
</gene>
<comment type="caution">
    <text evidence="7">The sequence shown here is derived from an EMBL/GenBank/DDBJ whole genome shotgun (WGS) entry which is preliminary data.</text>
</comment>
<evidence type="ECO:0000256" key="5">
    <source>
        <dbReference type="SAM" id="Phobius"/>
    </source>
</evidence>
<evidence type="ECO:0000313" key="8">
    <source>
        <dbReference type="Proteomes" id="UP000294558"/>
    </source>
</evidence>
<keyword evidence="3 5" id="KW-1133">Transmembrane helix</keyword>
<feature type="transmembrane region" description="Helical" evidence="5">
    <location>
        <begin position="275"/>
        <end position="296"/>
    </location>
</feature>
<dbReference type="Proteomes" id="UP000294558">
    <property type="component" value="Unassembled WGS sequence"/>
</dbReference>
<reference evidence="7 8" key="1">
    <citation type="submission" date="2019-03" db="EMBL/GenBank/DDBJ databases">
        <title>Sequencing the genomes of 1000 actinobacteria strains.</title>
        <authorList>
            <person name="Klenk H.-P."/>
        </authorList>
    </citation>
    <scope>NUCLEOTIDE SEQUENCE [LARGE SCALE GENOMIC DNA]</scope>
    <source>
        <strain evidence="7 8">DSM 18936</strain>
    </source>
</reference>
<dbReference type="EMBL" id="SOAU01000001">
    <property type="protein sequence ID" value="TDT16706.1"/>
    <property type="molecule type" value="Genomic_DNA"/>
</dbReference>
<dbReference type="Pfam" id="PF13515">
    <property type="entry name" value="FUSC_2"/>
    <property type="match status" value="1"/>
</dbReference>
<dbReference type="AlphaFoldDB" id="A0A4R7I258"/>
<keyword evidence="4 5" id="KW-0472">Membrane</keyword>